<dbReference type="InterPro" id="IPR050706">
    <property type="entry name" value="Cyclic-di-GMP_PDE-like"/>
</dbReference>
<dbReference type="InterPro" id="IPR001633">
    <property type="entry name" value="EAL_dom"/>
</dbReference>
<dbReference type="SUPFAM" id="SSF141868">
    <property type="entry name" value="EAL domain-like"/>
    <property type="match status" value="1"/>
</dbReference>
<dbReference type="Pfam" id="PF00563">
    <property type="entry name" value="EAL"/>
    <property type="match status" value="1"/>
</dbReference>
<dbReference type="PROSITE" id="PS50110">
    <property type="entry name" value="RESPONSE_REGULATORY"/>
    <property type="match status" value="1"/>
</dbReference>
<proteinExistence type="predicted"/>
<dbReference type="Pfam" id="PF00072">
    <property type="entry name" value="Response_reg"/>
    <property type="match status" value="1"/>
</dbReference>
<dbReference type="PROSITE" id="PS50883">
    <property type="entry name" value="EAL"/>
    <property type="match status" value="1"/>
</dbReference>
<protein>
    <submittedName>
        <fullName evidence="4">EAL domain-containing protein (Putative c-di-GMP-specific phosphodiesterase class I)/CheY-like chemotaxis protein</fullName>
    </submittedName>
</protein>
<keyword evidence="1" id="KW-0597">Phosphoprotein</keyword>
<feature type="domain" description="Response regulatory" evidence="2">
    <location>
        <begin position="10"/>
        <end position="134"/>
    </location>
</feature>
<dbReference type="InterPro" id="IPR035919">
    <property type="entry name" value="EAL_sf"/>
</dbReference>
<dbReference type="PANTHER" id="PTHR33121:SF79">
    <property type="entry name" value="CYCLIC DI-GMP PHOSPHODIESTERASE PDED-RELATED"/>
    <property type="match status" value="1"/>
</dbReference>
<dbReference type="InterPro" id="IPR001789">
    <property type="entry name" value="Sig_transdc_resp-reg_receiver"/>
</dbReference>
<evidence type="ECO:0000313" key="4">
    <source>
        <dbReference type="EMBL" id="MDR7272482.1"/>
    </source>
</evidence>
<comment type="caution">
    <text evidence="4">The sequence shown here is derived from an EMBL/GenBank/DDBJ whole genome shotgun (WGS) entry which is preliminary data.</text>
</comment>
<evidence type="ECO:0000256" key="1">
    <source>
        <dbReference type="PROSITE-ProRule" id="PRU00169"/>
    </source>
</evidence>
<gene>
    <name evidence="4" type="ORF">J2X20_005165</name>
</gene>
<name>A0ABU1YUF8_ROSSA</name>
<reference evidence="4 5" key="1">
    <citation type="submission" date="2023-07" db="EMBL/GenBank/DDBJ databases">
        <title>Sorghum-associated microbial communities from plants grown in Nebraska, USA.</title>
        <authorList>
            <person name="Schachtman D."/>
        </authorList>
    </citation>
    <scope>NUCLEOTIDE SEQUENCE [LARGE SCALE GENOMIC DNA]</scope>
    <source>
        <strain evidence="4 5">BE314</strain>
    </source>
</reference>
<dbReference type="Gene3D" id="3.40.50.2300">
    <property type="match status" value="1"/>
</dbReference>
<keyword evidence="5" id="KW-1185">Reference proteome</keyword>
<dbReference type="PANTHER" id="PTHR33121">
    <property type="entry name" value="CYCLIC DI-GMP PHOSPHODIESTERASE PDEF"/>
    <property type="match status" value="1"/>
</dbReference>
<organism evidence="4 5">
    <name type="scientific">Roseateles saccharophilus</name>
    <name type="common">Pseudomonas saccharophila</name>
    <dbReference type="NCBI Taxonomy" id="304"/>
    <lineage>
        <taxon>Bacteria</taxon>
        <taxon>Pseudomonadati</taxon>
        <taxon>Pseudomonadota</taxon>
        <taxon>Betaproteobacteria</taxon>
        <taxon>Burkholderiales</taxon>
        <taxon>Sphaerotilaceae</taxon>
        <taxon>Roseateles</taxon>
    </lineage>
</organism>
<dbReference type="SMART" id="SM00052">
    <property type="entry name" value="EAL"/>
    <property type="match status" value="1"/>
</dbReference>
<dbReference type="RefSeq" id="WP_310271702.1">
    <property type="nucleotide sequence ID" value="NZ_JAVDXU010000005.1"/>
</dbReference>
<dbReference type="EMBL" id="JAVDXU010000005">
    <property type="protein sequence ID" value="MDR7272482.1"/>
    <property type="molecule type" value="Genomic_DNA"/>
</dbReference>
<dbReference type="InterPro" id="IPR011006">
    <property type="entry name" value="CheY-like_superfamily"/>
</dbReference>
<evidence type="ECO:0000259" key="2">
    <source>
        <dbReference type="PROSITE" id="PS50110"/>
    </source>
</evidence>
<dbReference type="CDD" id="cd01948">
    <property type="entry name" value="EAL"/>
    <property type="match status" value="1"/>
</dbReference>
<accession>A0ABU1YUF8</accession>
<dbReference type="Proteomes" id="UP001180453">
    <property type="component" value="Unassembled WGS sequence"/>
</dbReference>
<evidence type="ECO:0000259" key="3">
    <source>
        <dbReference type="PROSITE" id="PS50883"/>
    </source>
</evidence>
<dbReference type="SUPFAM" id="SSF52172">
    <property type="entry name" value="CheY-like"/>
    <property type="match status" value="1"/>
</dbReference>
<feature type="modified residue" description="4-aspartylphosphate" evidence="1">
    <location>
        <position position="63"/>
    </location>
</feature>
<sequence>MTDEALRQLVALVVEDSAVQRGHLVSLVQELKIGKVLQAGDGLEALRLLEQQPGQRIFLVITDIDMPGMDGIELIGRLAEGRQVENLIVTSARDPRLLETVESMGAGEDRLKLLGTLPKPVTAAALARLLEQAQPRKGGGGPRPQFEPDEAEICRALGAGEFIPHVQPKVGIATGLVKGVEALARWQHPDHGLLGPQTFIPRIEGTPLMARFTLSMVDQALRHLREWTRAMPALTLSLNLSADDLAEQAFIDRLTELVAQHGAAPASVIWEVTETMIMNSHSLANLARLGLKGFGLSMDDYGIGYSSMQTLSRSPFTELKIDRIFVNGASERSNRRAILNSSLDMGKRLGVCTVAEGVETVEDWKLLAELGCDVAQGYLIAKPMPANELIGWCRSQRGRLRALAAGKAV</sequence>
<feature type="domain" description="EAL" evidence="3">
    <location>
        <begin position="146"/>
        <end position="397"/>
    </location>
</feature>
<dbReference type="SMART" id="SM00448">
    <property type="entry name" value="REC"/>
    <property type="match status" value="1"/>
</dbReference>
<dbReference type="Gene3D" id="3.20.20.450">
    <property type="entry name" value="EAL domain"/>
    <property type="match status" value="1"/>
</dbReference>
<evidence type="ECO:0000313" key="5">
    <source>
        <dbReference type="Proteomes" id="UP001180453"/>
    </source>
</evidence>